<dbReference type="EC" id="5.6.2.2" evidence="5"/>
<dbReference type="GO" id="GO:0007131">
    <property type="term" value="P:reciprocal meiotic recombination"/>
    <property type="evidence" value="ECO:0007669"/>
    <property type="project" value="TreeGrafter"/>
</dbReference>
<dbReference type="FunFam" id="1.10.10.10:FF:000387">
    <property type="entry name" value="DNA topoisomerase 6 subunit A"/>
    <property type="match status" value="1"/>
</dbReference>
<evidence type="ECO:0000256" key="14">
    <source>
        <dbReference type="PROSITE-ProRule" id="PRU01385"/>
    </source>
</evidence>
<organism evidence="18 19">
    <name type="scientific">Hondaea fermentalgiana</name>
    <dbReference type="NCBI Taxonomy" id="2315210"/>
    <lineage>
        <taxon>Eukaryota</taxon>
        <taxon>Sar</taxon>
        <taxon>Stramenopiles</taxon>
        <taxon>Bigyra</taxon>
        <taxon>Labyrinthulomycetes</taxon>
        <taxon>Thraustochytrida</taxon>
        <taxon>Thraustochytriidae</taxon>
        <taxon>Hondaea</taxon>
    </lineage>
</organism>
<dbReference type="HAMAP" id="MF_00132">
    <property type="entry name" value="Top6A"/>
    <property type="match status" value="1"/>
</dbReference>
<evidence type="ECO:0000256" key="4">
    <source>
        <dbReference type="ARBA" id="ARBA00006559"/>
    </source>
</evidence>
<dbReference type="SUPFAM" id="SSF56726">
    <property type="entry name" value="DNA topoisomerase IV, alpha subunit"/>
    <property type="match status" value="1"/>
</dbReference>
<gene>
    <name evidence="18" type="ORF">FCC1311_058392</name>
</gene>
<protein>
    <recommendedName>
        <fullName evidence="5">DNA topoisomerase (ATP-hydrolyzing)</fullName>
        <ecNumber evidence="5">5.6.2.2</ecNumber>
    </recommendedName>
    <alternativeName>
        <fullName evidence="13">Meiotic recombination protein SPO11-3</fullName>
    </alternativeName>
</protein>
<dbReference type="InterPro" id="IPR004085">
    <property type="entry name" value="TopoVI_A"/>
</dbReference>
<dbReference type="InterPro" id="IPR034136">
    <property type="entry name" value="TOPRIM_Topo6A/Spo11"/>
</dbReference>
<evidence type="ECO:0000256" key="8">
    <source>
        <dbReference type="ARBA" id="ARBA00022842"/>
    </source>
</evidence>
<evidence type="ECO:0000256" key="10">
    <source>
        <dbReference type="ARBA" id="ARBA00023125"/>
    </source>
</evidence>
<dbReference type="InterPro" id="IPR013049">
    <property type="entry name" value="Spo11/TopoVI_A_N"/>
</dbReference>
<feature type="domain" description="Spo11/DNA topoisomerase VI subunit A N-terminal" evidence="16">
    <location>
        <begin position="151"/>
        <end position="212"/>
    </location>
</feature>
<evidence type="ECO:0000259" key="17">
    <source>
        <dbReference type="Pfam" id="PF21180"/>
    </source>
</evidence>
<dbReference type="GO" id="GO:0003918">
    <property type="term" value="F:DNA topoisomerase type II (double strand cut, ATP-hydrolyzing) activity"/>
    <property type="evidence" value="ECO:0007669"/>
    <property type="project" value="UniProtKB-UniRule"/>
</dbReference>
<dbReference type="GO" id="GO:0046872">
    <property type="term" value="F:metal ion binding"/>
    <property type="evidence" value="ECO:0007669"/>
    <property type="project" value="UniProtKB-KW"/>
</dbReference>
<evidence type="ECO:0000313" key="18">
    <source>
        <dbReference type="EMBL" id="GBG29618.1"/>
    </source>
</evidence>
<comment type="similarity">
    <text evidence="4 14">Belongs to the TOP6A family.</text>
</comment>
<keyword evidence="10 14" id="KW-0238">DNA-binding</keyword>
<evidence type="ECO:0000256" key="13">
    <source>
        <dbReference type="ARBA" id="ARBA00082656"/>
    </source>
</evidence>
<dbReference type="PRINTS" id="PR01550">
    <property type="entry name" value="TOP6AFAMILY"/>
</dbReference>
<dbReference type="OrthoDB" id="5377392at2759"/>
<evidence type="ECO:0000256" key="11">
    <source>
        <dbReference type="ARBA" id="ARBA00023235"/>
    </source>
</evidence>
<proteinExistence type="inferred from homology"/>
<dbReference type="Gene3D" id="1.10.10.10">
    <property type="entry name" value="Winged helix-like DNA-binding domain superfamily/Winged helix DNA-binding domain"/>
    <property type="match status" value="1"/>
</dbReference>
<dbReference type="Gene3D" id="3.40.1360.10">
    <property type="match status" value="1"/>
</dbReference>
<evidence type="ECO:0000256" key="6">
    <source>
        <dbReference type="ARBA" id="ARBA00022723"/>
    </source>
</evidence>
<feature type="compositionally biased region" description="Low complexity" evidence="15">
    <location>
        <begin position="27"/>
        <end position="36"/>
    </location>
</feature>
<keyword evidence="7" id="KW-0547">Nucleotide-binding</keyword>
<evidence type="ECO:0000256" key="15">
    <source>
        <dbReference type="SAM" id="MobiDB-lite"/>
    </source>
</evidence>
<sequence length="437" mass="49243">MSRAGKRSVAALADSSNEDEDGLDVRSSSAALSASSGGKRARTAGDGSLTKLQDLRKDLDTHMEKEAVGLEDLDLTENVMEVKVMTEDNVAARIERMVVDLLKSVIDGKGFTFKIPSRGEGSQLYIKELDRIVLKADKFKELKFANAQTVRRTTIITRMIQLIHSILQRGIHITKRDLFYTDVKLFVEQLQTDRILDDISVMLGCTRTSLNVVASEKGVVVGNLNFKEDGDEIDCSRLGIGGKGIPPMIDRVTDIRSSAEFILLVEKDAAFMRLSEDRFYQRMKCIIITARGQPDVASRMFLKRLRTELRIPVLALVDSDPYGLKILSVYMSGSKNMSYDSNSLTCPDIKWLGVRPSDLDRYKIPAECRLELTDNDRKTGEQLLQEDFIKKNPGWVRELKLMLKSKKKAEIQALSTFGFQFLTQKYLPEKIKNGDWL</sequence>
<dbReference type="PROSITE" id="PS52041">
    <property type="entry name" value="TOPO_IIB"/>
    <property type="match status" value="1"/>
</dbReference>
<dbReference type="CDD" id="cd00223">
    <property type="entry name" value="TOPRIM_TopoIIB_SPO"/>
    <property type="match status" value="1"/>
</dbReference>
<evidence type="ECO:0000256" key="2">
    <source>
        <dbReference type="ARBA" id="ARBA00001946"/>
    </source>
</evidence>
<dbReference type="InterPro" id="IPR002815">
    <property type="entry name" value="Spo11/TopoVI_A"/>
</dbReference>
<dbReference type="GO" id="GO:0003677">
    <property type="term" value="F:DNA binding"/>
    <property type="evidence" value="ECO:0007669"/>
    <property type="project" value="UniProtKB-UniRule"/>
</dbReference>
<dbReference type="Proteomes" id="UP000241890">
    <property type="component" value="Unassembled WGS sequence"/>
</dbReference>
<dbReference type="GO" id="GO:0000228">
    <property type="term" value="C:nuclear chromosome"/>
    <property type="evidence" value="ECO:0007669"/>
    <property type="project" value="TreeGrafter"/>
</dbReference>
<comment type="catalytic activity">
    <reaction evidence="1 14">
        <text>ATP-dependent breakage, passage and rejoining of double-stranded DNA.</text>
        <dbReference type="EC" id="5.6.2.2"/>
    </reaction>
</comment>
<dbReference type="GO" id="GO:0005524">
    <property type="term" value="F:ATP binding"/>
    <property type="evidence" value="ECO:0007669"/>
    <property type="project" value="InterPro"/>
</dbReference>
<dbReference type="Pfam" id="PF04406">
    <property type="entry name" value="TP6A_N"/>
    <property type="match status" value="1"/>
</dbReference>
<name>A0A2R5GIR3_9STRA</name>
<comment type="cofactor">
    <cofactor evidence="2">
        <name>Mg(2+)</name>
        <dbReference type="ChEBI" id="CHEBI:18420"/>
    </cofactor>
</comment>
<reference evidence="18 19" key="1">
    <citation type="submission" date="2017-12" db="EMBL/GenBank/DDBJ databases">
        <title>Sequencing, de novo assembly and annotation of complete genome of a new Thraustochytrid species, strain FCC1311.</title>
        <authorList>
            <person name="Sedici K."/>
            <person name="Godart F."/>
            <person name="Aiese Cigliano R."/>
            <person name="Sanseverino W."/>
            <person name="Barakat M."/>
            <person name="Ortet P."/>
            <person name="Marechal E."/>
            <person name="Cagnac O."/>
            <person name="Amato A."/>
        </authorList>
    </citation>
    <scope>NUCLEOTIDE SEQUENCE [LARGE SCALE GENOMIC DNA]</scope>
</reference>
<keyword evidence="11 14" id="KW-0413">Isomerase</keyword>
<dbReference type="Pfam" id="PF21180">
    <property type="entry name" value="TOP6A-Spo11_Toprim"/>
    <property type="match status" value="1"/>
</dbReference>
<evidence type="ECO:0000256" key="12">
    <source>
        <dbReference type="ARBA" id="ARBA00023242"/>
    </source>
</evidence>
<dbReference type="InParanoid" id="A0A2R5GIR3"/>
<dbReference type="PANTHER" id="PTHR10848:SF4">
    <property type="entry name" value="DNA TOPOISOMERASE 6 SUBUNIT A"/>
    <property type="match status" value="1"/>
</dbReference>
<evidence type="ECO:0000313" key="19">
    <source>
        <dbReference type="Proteomes" id="UP000241890"/>
    </source>
</evidence>
<dbReference type="GO" id="GO:0000706">
    <property type="term" value="P:meiotic DNA double-strand break processing"/>
    <property type="evidence" value="ECO:0007669"/>
    <property type="project" value="TreeGrafter"/>
</dbReference>
<dbReference type="InterPro" id="IPR036388">
    <property type="entry name" value="WH-like_DNA-bd_sf"/>
</dbReference>
<keyword evidence="6" id="KW-0479">Metal-binding</keyword>
<comment type="subcellular location">
    <subcellularLocation>
        <location evidence="3">Nucleus</location>
    </subcellularLocation>
</comment>
<dbReference type="GO" id="GO:0042138">
    <property type="term" value="P:meiotic DNA double-strand break formation"/>
    <property type="evidence" value="ECO:0007669"/>
    <property type="project" value="TreeGrafter"/>
</dbReference>
<evidence type="ECO:0000256" key="9">
    <source>
        <dbReference type="ARBA" id="ARBA00023029"/>
    </source>
</evidence>
<evidence type="ECO:0000256" key="5">
    <source>
        <dbReference type="ARBA" id="ARBA00012895"/>
    </source>
</evidence>
<evidence type="ECO:0000256" key="1">
    <source>
        <dbReference type="ARBA" id="ARBA00000185"/>
    </source>
</evidence>
<accession>A0A2R5GIR3</accession>
<dbReference type="GO" id="GO:0006265">
    <property type="term" value="P:DNA topological change"/>
    <property type="evidence" value="ECO:0007669"/>
    <property type="project" value="InterPro"/>
</dbReference>
<dbReference type="PRINTS" id="PR01552">
    <property type="entry name" value="TPISMRASE6A"/>
</dbReference>
<keyword evidence="12" id="KW-0539">Nucleus</keyword>
<keyword evidence="9 14" id="KW-0799">Topoisomerase</keyword>
<dbReference type="InterPro" id="IPR036078">
    <property type="entry name" value="Spo11/TopoVI_A_sf"/>
</dbReference>
<feature type="active site" description="O-(5'-phospho-DNA)-tyrosine intermediate" evidence="14">
    <location>
        <position position="180"/>
    </location>
</feature>
<comment type="caution">
    <text evidence="18">The sequence shown here is derived from an EMBL/GenBank/DDBJ whole genome shotgun (WGS) entry which is preliminary data.</text>
</comment>
<dbReference type="AlphaFoldDB" id="A0A2R5GIR3"/>
<keyword evidence="8" id="KW-0460">Magnesium</keyword>
<dbReference type="FunFam" id="3.40.1360.10:FF:000003">
    <property type="entry name" value="DNA topoisomerase 6 subunit A"/>
    <property type="match status" value="1"/>
</dbReference>
<feature type="domain" description="Topoisomerase 6 subunit A/Spo11 TOPRIM" evidence="17">
    <location>
        <begin position="261"/>
        <end position="431"/>
    </location>
</feature>
<keyword evidence="19" id="KW-1185">Reference proteome</keyword>
<evidence type="ECO:0000256" key="7">
    <source>
        <dbReference type="ARBA" id="ARBA00022741"/>
    </source>
</evidence>
<evidence type="ECO:0000256" key="3">
    <source>
        <dbReference type="ARBA" id="ARBA00004123"/>
    </source>
</evidence>
<evidence type="ECO:0000259" key="16">
    <source>
        <dbReference type="Pfam" id="PF04406"/>
    </source>
</evidence>
<feature type="region of interest" description="Disordered" evidence="15">
    <location>
        <begin position="1"/>
        <end position="45"/>
    </location>
</feature>
<dbReference type="PANTHER" id="PTHR10848">
    <property type="entry name" value="MEIOTIC RECOMBINATION PROTEIN SPO11"/>
    <property type="match status" value="1"/>
</dbReference>
<dbReference type="EMBL" id="BEYU01000061">
    <property type="protein sequence ID" value="GBG29618.1"/>
    <property type="molecule type" value="Genomic_DNA"/>
</dbReference>